<keyword evidence="2" id="KW-0378">Hydrolase</keyword>
<sequence>MATINPTEEGTIDFTYQGETYQTWYKVYGDIKNSSRTPLVVLHGGPGMSHDYLIPMSDLTPLANIPTIFYDQVGNARSTHIKDKPKTFWSAEIFVEELENLLKHFGISESFDLYGHSWGGILATEFEVRKQPAGLRKTGAFQHSRSVLALERVNETVGANFPCRYSRSLGKWYGRSRAISSCIGKVPRRV</sequence>
<evidence type="ECO:0000313" key="5">
    <source>
        <dbReference type="Proteomes" id="UP001385951"/>
    </source>
</evidence>
<comment type="similarity">
    <text evidence="1">Belongs to the peptidase S33 family.</text>
</comment>
<dbReference type="AlphaFoldDB" id="A0AAW0F8P7"/>
<accession>A0AAW0F8P7</accession>
<dbReference type="InterPro" id="IPR029058">
    <property type="entry name" value="AB_hydrolase_fold"/>
</dbReference>
<dbReference type="Pfam" id="PF00561">
    <property type="entry name" value="Abhydrolase_1"/>
    <property type="match status" value="1"/>
</dbReference>
<comment type="caution">
    <text evidence="4">The sequence shown here is derived from an EMBL/GenBank/DDBJ whole genome shotgun (WGS) entry which is preliminary data.</text>
</comment>
<dbReference type="Proteomes" id="UP001385951">
    <property type="component" value="Unassembled WGS sequence"/>
</dbReference>
<reference evidence="4 5" key="1">
    <citation type="submission" date="2022-09" db="EMBL/GenBank/DDBJ databases">
        <authorList>
            <person name="Palmer J.M."/>
        </authorList>
    </citation>
    <scope>NUCLEOTIDE SEQUENCE [LARGE SCALE GENOMIC DNA]</scope>
    <source>
        <strain evidence="4 5">DSM 7382</strain>
    </source>
</reference>
<dbReference type="InterPro" id="IPR000073">
    <property type="entry name" value="AB_hydrolase_1"/>
</dbReference>
<evidence type="ECO:0000259" key="3">
    <source>
        <dbReference type="Pfam" id="PF00561"/>
    </source>
</evidence>
<dbReference type="InterPro" id="IPR002410">
    <property type="entry name" value="Peptidase_S33"/>
</dbReference>
<evidence type="ECO:0000313" key="4">
    <source>
        <dbReference type="EMBL" id="KAK7676301.1"/>
    </source>
</evidence>
<protein>
    <recommendedName>
        <fullName evidence="3">AB hydrolase-1 domain-containing protein</fullName>
    </recommendedName>
</protein>
<dbReference type="EMBL" id="JASBNA010000124">
    <property type="protein sequence ID" value="KAK7676301.1"/>
    <property type="molecule type" value="Genomic_DNA"/>
</dbReference>
<evidence type="ECO:0000256" key="1">
    <source>
        <dbReference type="ARBA" id="ARBA00010088"/>
    </source>
</evidence>
<name>A0AAW0F8P7_9APHY</name>
<organism evidence="4 5">
    <name type="scientific">Cerrena zonata</name>
    <dbReference type="NCBI Taxonomy" id="2478898"/>
    <lineage>
        <taxon>Eukaryota</taxon>
        <taxon>Fungi</taxon>
        <taxon>Dikarya</taxon>
        <taxon>Basidiomycota</taxon>
        <taxon>Agaricomycotina</taxon>
        <taxon>Agaricomycetes</taxon>
        <taxon>Polyporales</taxon>
        <taxon>Cerrenaceae</taxon>
        <taxon>Cerrena</taxon>
    </lineage>
</organism>
<dbReference type="Gene3D" id="3.40.50.1820">
    <property type="entry name" value="alpha/beta hydrolase"/>
    <property type="match status" value="1"/>
</dbReference>
<dbReference type="SUPFAM" id="SSF53474">
    <property type="entry name" value="alpha/beta-Hydrolases"/>
    <property type="match status" value="1"/>
</dbReference>
<evidence type="ECO:0000256" key="2">
    <source>
        <dbReference type="ARBA" id="ARBA00022801"/>
    </source>
</evidence>
<proteinExistence type="inferred from homology"/>
<dbReference type="PRINTS" id="PR00793">
    <property type="entry name" value="PROAMNOPTASE"/>
</dbReference>
<feature type="domain" description="AB hydrolase-1" evidence="3">
    <location>
        <begin position="38"/>
        <end position="125"/>
    </location>
</feature>
<dbReference type="GO" id="GO:0008233">
    <property type="term" value="F:peptidase activity"/>
    <property type="evidence" value="ECO:0007669"/>
    <property type="project" value="InterPro"/>
</dbReference>
<dbReference type="GO" id="GO:0006508">
    <property type="term" value="P:proteolysis"/>
    <property type="evidence" value="ECO:0007669"/>
    <property type="project" value="InterPro"/>
</dbReference>
<gene>
    <name evidence="4" type="ORF">QCA50_020755</name>
</gene>
<keyword evidence="5" id="KW-1185">Reference proteome</keyword>